<comment type="caution">
    <text evidence="3">The sequence shown here is derived from an EMBL/GenBank/DDBJ whole genome shotgun (WGS) entry which is preliminary data.</text>
</comment>
<accession>A0A9P9XUV7</accession>
<dbReference type="AlphaFoldDB" id="A0A9P9XUV7"/>
<dbReference type="GO" id="GO:0009116">
    <property type="term" value="P:nucleoside metabolic process"/>
    <property type="evidence" value="ECO:0007669"/>
    <property type="project" value="InterPro"/>
</dbReference>
<dbReference type="InterPro" id="IPR056884">
    <property type="entry name" value="NPHP3-like_N"/>
</dbReference>
<name>A0A9P9XUV7_9HYPO</name>
<organism evidence="3 4">
    <name type="scientific">Emericellopsis cladophorae</name>
    <dbReference type="NCBI Taxonomy" id="2686198"/>
    <lineage>
        <taxon>Eukaryota</taxon>
        <taxon>Fungi</taxon>
        <taxon>Dikarya</taxon>
        <taxon>Ascomycota</taxon>
        <taxon>Pezizomycotina</taxon>
        <taxon>Sordariomycetes</taxon>
        <taxon>Hypocreomycetidae</taxon>
        <taxon>Hypocreales</taxon>
        <taxon>Bionectriaceae</taxon>
        <taxon>Emericellopsis</taxon>
    </lineage>
</organism>
<evidence type="ECO:0000313" key="4">
    <source>
        <dbReference type="Proteomes" id="UP001055219"/>
    </source>
</evidence>
<dbReference type="RefSeq" id="XP_051358894.1">
    <property type="nucleotide sequence ID" value="XM_051510197.1"/>
</dbReference>
<evidence type="ECO:0000259" key="2">
    <source>
        <dbReference type="Pfam" id="PF24883"/>
    </source>
</evidence>
<evidence type="ECO:0000256" key="1">
    <source>
        <dbReference type="ARBA" id="ARBA00022737"/>
    </source>
</evidence>
<dbReference type="InterPro" id="IPR053137">
    <property type="entry name" value="NLR-like"/>
</dbReference>
<dbReference type="EMBL" id="JAGIXG020000085">
    <property type="protein sequence ID" value="KAI6778038.1"/>
    <property type="molecule type" value="Genomic_DNA"/>
</dbReference>
<gene>
    <name evidence="3" type="ORF">J7T54_005825</name>
</gene>
<reference evidence="3" key="2">
    <citation type="submission" date="2022-07" db="EMBL/GenBank/DDBJ databases">
        <authorList>
            <person name="Goncalves M.F.M."/>
            <person name="Hilario S."/>
            <person name="Van De Peer Y."/>
            <person name="Esteves A.C."/>
            <person name="Alves A."/>
        </authorList>
    </citation>
    <scope>NUCLEOTIDE SEQUENCE</scope>
    <source>
        <strain evidence="3">MUM 19.33</strain>
    </source>
</reference>
<dbReference type="Gene3D" id="3.40.50.1580">
    <property type="entry name" value="Nucleoside phosphorylase domain"/>
    <property type="match status" value="1"/>
</dbReference>
<dbReference type="GeneID" id="75832308"/>
<keyword evidence="4" id="KW-1185">Reference proteome</keyword>
<protein>
    <recommendedName>
        <fullName evidence="2">Nephrocystin 3-like N-terminal domain-containing protein</fullName>
    </recommendedName>
</protein>
<dbReference type="PANTHER" id="PTHR46082">
    <property type="entry name" value="ATP/GTP-BINDING PROTEIN-RELATED"/>
    <property type="match status" value="1"/>
</dbReference>
<reference evidence="3" key="1">
    <citation type="journal article" date="2021" name="J Fungi (Basel)">
        <title>Genomic and Metabolomic Analyses of the Marine Fungus Emericellopsis cladophorae: Insights into Saltwater Adaptability Mechanisms and Its Biosynthetic Potential.</title>
        <authorList>
            <person name="Goncalves M.F.M."/>
            <person name="Hilario S."/>
            <person name="Van de Peer Y."/>
            <person name="Esteves A.C."/>
            <person name="Alves A."/>
        </authorList>
    </citation>
    <scope>NUCLEOTIDE SEQUENCE</scope>
    <source>
        <strain evidence="3">MUM 19.33</strain>
    </source>
</reference>
<sequence length="191" mass="21552">MEAAGMMDWQCLPIRGICDYADSHKNKHWQGYVAATAAAYARELLEALPVARVESGRAASWLTAASQPKPSQNLGFLWMRGKRSFTSFIDALDECDEQEVRDMVEFFEDLAEITTEGSIQFRVCFSSRPYPYIDIHRGALLVLEDESGHGDDLAESILARDEKEPERLLICILWVLCAKRPLSPGEFRHAV</sequence>
<dbReference type="SUPFAM" id="SSF53167">
    <property type="entry name" value="Purine and uridine phosphorylases"/>
    <property type="match status" value="1"/>
</dbReference>
<dbReference type="Proteomes" id="UP001055219">
    <property type="component" value="Unassembled WGS sequence"/>
</dbReference>
<keyword evidence="1" id="KW-0677">Repeat</keyword>
<dbReference type="PANTHER" id="PTHR46082:SF11">
    <property type="entry name" value="AAA+ ATPASE DOMAIN-CONTAINING PROTEIN-RELATED"/>
    <property type="match status" value="1"/>
</dbReference>
<dbReference type="GO" id="GO:0003824">
    <property type="term" value="F:catalytic activity"/>
    <property type="evidence" value="ECO:0007669"/>
    <property type="project" value="InterPro"/>
</dbReference>
<evidence type="ECO:0000313" key="3">
    <source>
        <dbReference type="EMBL" id="KAI6778038.1"/>
    </source>
</evidence>
<proteinExistence type="predicted"/>
<dbReference type="InterPro" id="IPR035994">
    <property type="entry name" value="Nucleoside_phosphorylase_sf"/>
</dbReference>
<dbReference type="Pfam" id="PF24883">
    <property type="entry name" value="NPHP3_N"/>
    <property type="match status" value="1"/>
</dbReference>
<dbReference type="OrthoDB" id="194358at2759"/>
<feature type="domain" description="Nephrocystin 3-like N-terminal" evidence="2">
    <location>
        <begin position="80"/>
        <end position="128"/>
    </location>
</feature>